<feature type="transmembrane region" description="Helical" evidence="1">
    <location>
        <begin position="102"/>
        <end position="126"/>
    </location>
</feature>
<gene>
    <name evidence="2" type="ORF">XthCFBP4691_16280</name>
</gene>
<keyword evidence="1" id="KW-0472">Membrane</keyword>
<feature type="transmembrane region" description="Helical" evidence="1">
    <location>
        <begin position="64"/>
        <end position="90"/>
    </location>
</feature>
<keyword evidence="1" id="KW-1133">Transmembrane helix</keyword>
<dbReference type="EMBL" id="MIGX01000106">
    <property type="protein sequence ID" value="PPT85386.1"/>
    <property type="molecule type" value="Genomic_DNA"/>
</dbReference>
<keyword evidence="3" id="KW-1185">Reference proteome</keyword>
<feature type="transmembrane region" description="Helical" evidence="1">
    <location>
        <begin position="20"/>
        <end position="44"/>
    </location>
</feature>
<dbReference type="AlphaFoldDB" id="A0A2S6ZBQ4"/>
<organism evidence="2 3">
    <name type="scientific">Xanthomonas theicola</name>
    <dbReference type="NCBI Taxonomy" id="56464"/>
    <lineage>
        <taxon>Bacteria</taxon>
        <taxon>Pseudomonadati</taxon>
        <taxon>Pseudomonadota</taxon>
        <taxon>Gammaproteobacteria</taxon>
        <taxon>Lysobacterales</taxon>
        <taxon>Lysobacteraceae</taxon>
        <taxon>Xanthomonas</taxon>
    </lineage>
</organism>
<evidence type="ECO:0000256" key="1">
    <source>
        <dbReference type="SAM" id="Phobius"/>
    </source>
</evidence>
<dbReference type="Proteomes" id="UP000239898">
    <property type="component" value="Unassembled WGS sequence"/>
</dbReference>
<evidence type="ECO:0000313" key="3">
    <source>
        <dbReference type="Proteomes" id="UP000239898"/>
    </source>
</evidence>
<accession>A0A2S6ZBQ4</accession>
<protein>
    <submittedName>
        <fullName evidence="2">Uncharacterized protein</fullName>
    </submittedName>
</protein>
<evidence type="ECO:0000313" key="2">
    <source>
        <dbReference type="EMBL" id="PPT85386.1"/>
    </source>
</evidence>
<proteinExistence type="predicted"/>
<sequence length="190" mass="20831">MPPPPLPAARNSMIDSMAKISLLAGVVWSMYALGQLALVALLPAGAIERILRRTGLAQPALPALLQWCVDHVLALSLLSALLALLFSAAAWGLRRRREWARLGFVLFLVVTGLANFASLPVLWQFFGAMHQLLPEAMRHTAEGAQFHAQLQTGRMVSMATATMTALIFAALHGWIVYQLCRPAIRAEFRH</sequence>
<comment type="caution">
    <text evidence="2">The sequence shown here is derived from an EMBL/GenBank/DDBJ whole genome shotgun (WGS) entry which is preliminary data.</text>
</comment>
<keyword evidence="1" id="KW-0812">Transmembrane</keyword>
<dbReference type="OrthoDB" id="5998922at2"/>
<feature type="transmembrane region" description="Helical" evidence="1">
    <location>
        <begin position="155"/>
        <end position="177"/>
    </location>
</feature>
<name>A0A2S6ZBQ4_9XANT</name>
<reference evidence="2 3" key="1">
    <citation type="submission" date="2016-08" db="EMBL/GenBank/DDBJ databases">
        <title>Evolution of the type three secretion system and type three effector repertoires in Xanthomonas.</title>
        <authorList>
            <person name="Merda D."/>
            <person name="Briand M."/>
            <person name="Bosis E."/>
            <person name="Rousseau C."/>
            <person name="Portier P."/>
            <person name="Jacques M.-A."/>
            <person name="Fischer-Le Saux M."/>
        </authorList>
    </citation>
    <scope>NUCLEOTIDE SEQUENCE [LARGE SCALE GENOMIC DNA]</scope>
    <source>
        <strain evidence="2 3">CFBP 4691</strain>
    </source>
</reference>